<keyword evidence="8" id="KW-1185">Reference proteome</keyword>
<feature type="active site" description="Proton acceptor" evidence="3">
    <location>
        <position position="173"/>
    </location>
</feature>
<feature type="compositionally biased region" description="Basic and acidic residues" evidence="5">
    <location>
        <begin position="357"/>
        <end position="372"/>
    </location>
</feature>
<name>A0A2S4L806_9HYPO</name>
<feature type="transmembrane region" description="Helical" evidence="6">
    <location>
        <begin position="292"/>
        <end position="313"/>
    </location>
</feature>
<proteinExistence type="predicted"/>
<feature type="binding site" evidence="4">
    <location>
        <begin position="68"/>
        <end position="73"/>
    </location>
    <ligand>
        <name>substrate</name>
    </ligand>
</feature>
<evidence type="ECO:0000256" key="4">
    <source>
        <dbReference type="PIRSR" id="PIRSR617939-2"/>
    </source>
</evidence>
<dbReference type="PANTHER" id="PTHR12935:SF0">
    <property type="entry name" value="GAMMA-GLUTAMYLCYCLOTRANSFERASE"/>
    <property type="match status" value="1"/>
</dbReference>
<dbReference type="GO" id="GO:0003839">
    <property type="term" value="F:gamma-glutamylcyclotransferase activity"/>
    <property type="evidence" value="ECO:0007669"/>
    <property type="project" value="UniProtKB-EC"/>
</dbReference>
<dbReference type="OrthoDB" id="2017317at2759"/>
<dbReference type="EMBL" id="PKSG01000131">
    <property type="protein sequence ID" value="POR38521.1"/>
    <property type="molecule type" value="Genomic_DNA"/>
</dbReference>
<sequence length="379" mass="42308">MSPHASLDARPSVASAALDKAEISSRHPRRGSYPPVSSLPFTSSQRLAQAAEDAIPGSGEAASDTILYLAYGSNLSAETFLGMRGIRPVSQVNVSVPTLRLTFDLPGVPYREPCFANVGFMKLPEVPKLPDPTKPPKLPPLDPSQPGYEWDGRLMGVVYEVTLKDWWTIMRTEGAGSSYKEIVVPCIPIKPRIAVPKKPSFPDLPRPFFARTLYASYIPDDGDDDPRKRKWWYRLALGRQRPNPGYAQASARYLKLLRDGAREHDLPESYQKYLASLQPYTITHRRQMVGQVVFLGAWAPLLVFFLTMTSFLADETGKLPRWLAAGVSGMFNLMWMSYDAIFKPVFGNGERTEDEDEKRRGREGRDAEDEKVLLANGTG</sequence>
<keyword evidence="6" id="KW-1133">Transmembrane helix</keyword>
<reference evidence="7 8" key="1">
    <citation type="submission" date="2018-01" db="EMBL/GenBank/DDBJ databases">
        <title>Harnessing the power of phylogenomics to disentangle the directionality and signatures of interkingdom host jumping in the parasitic fungal genus Tolypocladium.</title>
        <authorList>
            <person name="Quandt C.A."/>
            <person name="Patterson W."/>
            <person name="Spatafora J.W."/>
        </authorList>
    </citation>
    <scope>NUCLEOTIDE SEQUENCE [LARGE SCALE GENOMIC DNA]</scope>
    <source>
        <strain evidence="7 8">NRBC 100945</strain>
    </source>
</reference>
<gene>
    <name evidence="7" type="ORF">TPAR_01279</name>
</gene>
<dbReference type="AlphaFoldDB" id="A0A2S4L806"/>
<evidence type="ECO:0000313" key="7">
    <source>
        <dbReference type="EMBL" id="POR38521.1"/>
    </source>
</evidence>
<feature type="region of interest" description="Disordered" evidence="5">
    <location>
        <begin position="21"/>
        <end position="40"/>
    </location>
</feature>
<dbReference type="STRING" id="94208.A0A2S4L806"/>
<comment type="caution">
    <text evidence="7">The sequence shown here is derived from an EMBL/GenBank/DDBJ whole genome shotgun (WGS) entry which is preliminary data.</text>
</comment>
<keyword evidence="2" id="KW-0456">Lyase</keyword>
<dbReference type="InterPro" id="IPR017939">
    <property type="entry name" value="G-Glutamylcylcotransferase"/>
</dbReference>
<evidence type="ECO:0000256" key="3">
    <source>
        <dbReference type="PIRSR" id="PIRSR617939-1"/>
    </source>
</evidence>
<evidence type="ECO:0000256" key="6">
    <source>
        <dbReference type="SAM" id="Phobius"/>
    </source>
</evidence>
<evidence type="ECO:0000256" key="5">
    <source>
        <dbReference type="SAM" id="MobiDB-lite"/>
    </source>
</evidence>
<keyword evidence="6" id="KW-0472">Membrane</keyword>
<dbReference type="Gene3D" id="3.10.490.10">
    <property type="entry name" value="Gamma-glutamyl cyclotransferase-like"/>
    <property type="match status" value="1"/>
</dbReference>
<protein>
    <recommendedName>
        <fullName evidence="1">gamma-glutamylcyclotransferase</fullName>
        <ecNumber evidence="1">4.3.2.9</ecNumber>
    </recommendedName>
</protein>
<feature type="transmembrane region" description="Helical" evidence="6">
    <location>
        <begin position="319"/>
        <end position="338"/>
    </location>
</feature>
<accession>A0A2S4L806</accession>
<evidence type="ECO:0000256" key="1">
    <source>
        <dbReference type="ARBA" id="ARBA00012346"/>
    </source>
</evidence>
<keyword evidence="6" id="KW-0812">Transmembrane</keyword>
<dbReference type="PANTHER" id="PTHR12935">
    <property type="entry name" value="GAMMA-GLUTAMYLCYCLOTRANSFERASE"/>
    <property type="match status" value="1"/>
</dbReference>
<evidence type="ECO:0000256" key="2">
    <source>
        <dbReference type="ARBA" id="ARBA00023239"/>
    </source>
</evidence>
<feature type="region of interest" description="Disordered" evidence="5">
    <location>
        <begin position="350"/>
        <end position="379"/>
    </location>
</feature>
<dbReference type="EC" id="4.3.2.9" evidence="1"/>
<dbReference type="Proteomes" id="UP000237481">
    <property type="component" value="Unassembled WGS sequence"/>
</dbReference>
<organism evidence="7 8">
    <name type="scientific">Tolypocladium paradoxum</name>
    <dbReference type="NCBI Taxonomy" id="94208"/>
    <lineage>
        <taxon>Eukaryota</taxon>
        <taxon>Fungi</taxon>
        <taxon>Dikarya</taxon>
        <taxon>Ascomycota</taxon>
        <taxon>Pezizomycotina</taxon>
        <taxon>Sordariomycetes</taxon>
        <taxon>Hypocreomycetidae</taxon>
        <taxon>Hypocreales</taxon>
        <taxon>Ophiocordycipitaceae</taxon>
        <taxon>Tolypocladium</taxon>
    </lineage>
</organism>
<evidence type="ECO:0000313" key="8">
    <source>
        <dbReference type="Proteomes" id="UP000237481"/>
    </source>
</evidence>
<feature type="binding site" evidence="4">
    <location>
        <position position="253"/>
    </location>
    <ligand>
        <name>substrate</name>
    </ligand>
</feature>